<evidence type="ECO:0000256" key="3">
    <source>
        <dbReference type="ARBA" id="ARBA00022525"/>
    </source>
</evidence>
<dbReference type="SMART" id="SM00277">
    <property type="entry name" value="GRAN"/>
    <property type="match status" value="2"/>
</dbReference>
<dbReference type="PANTHER" id="PTHR12274:SF3">
    <property type="entry name" value="PROGRANULIN"/>
    <property type="match status" value="1"/>
</dbReference>
<evidence type="ECO:0000256" key="4">
    <source>
        <dbReference type="ARBA" id="ARBA00023157"/>
    </source>
</evidence>
<feature type="domain" description="Granulins" evidence="6">
    <location>
        <begin position="51"/>
        <end position="64"/>
    </location>
</feature>
<organism evidence="7">
    <name type="scientific">Latrodectus hesperus</name>
    <name type="common">Western black widow spider</name>
    <dbReference type="NCBI Taxonomy" id="256737"/>
    <lineage>
        <taxon>Eukaryota</taxon>
        <taxon>Metazoa</taxon>
        <taxon>Ecdysozoa</taxon>
        <taxon>Arthropoda</taxon>
        <taxon>Chelicerata</taxon>
        <taxon>Arachnida</taxon>
        <taxon>Araneae</taxon>
        <taxon>Araneomorphae</taxon>
        <taxon>Entelegynae</taxon>
        <taxon>Araneoidea</taxon>
        <taxon>Theridiidae</taxon>
        <taxon>Latrodectus</taxon>
    </lineage>
</organism>
<dbReference type="SUPFAM" id="SSF57277">
    <property type="entry name" value="Granulin repeat"/>
    <property type="match status" value="1"/>
</dbReference>
<dbReference type="PROSITE" id="PS00799">
    <property type="entry name" value="GRANULINS"/>
    <property type="match status" value="2"/>
</dbReference>
<feature type="domain" description="Granulins" evidence="6">
    <location>
        <begin position="142"/>
        <end position="155"/>
    </location>
</feature>
<dbReference type="InterPro" id="IPR000118">
    <property type="entry name" value="Granulin"/>
</dbReference>
<dbReference type="GO" id="GO:0005576">
    <property type="term" value="C:extracellular region"/>
    <property type="evidence" value="ECO:0007669"/>
    <property type="project" value="UniProtKB-SubCell"/>
</dbReference>
<dbReference type="EMBL" id="HQ005999">
    <property type="protein sequence ID" value="ADV40292.1"/>
    <property type="molecule type" value="mRNA"/>
</dbReference>
<protein>
    <submittedName>
        <fullName evidence="7">Putative granulin</fullName>
    </submittedName>
</protein>
<dbReference type="Gene3D" id="2.10.25.160">
    <property type="entry name" value="Granulin"/>
    <property type="match status" value="2"/>
</dbReference>
<dbReference type="Pfam" id="PF00396">
    <property type="entry name" value="Granulin"/>
    <property type="match status" value="2"/>
</dbReference>
<feature type="signal peptide" evidence="5">
    <location>
        <begin position="1"/>
        <end position="18"/>
    </location>
</feature>
<feature type="chain" id="PRO_5003218547" evidence="5">
    <location>
        <begin position="19"/>
        <end position="181"/>
    </location>
</feature>
<evidence type="ECO:0000256" key="2">
    <source>
        <dbReference type="ARBA" id="ARBA00010093"/>
    </source>
</evidence>
<proteinExistence type="evidence at transcript level"/>
<accession>E7D1P8</accession>
<evidence type="ECO:0000256" key="1">
    <source>
        <dbReference type="ARBA" id="ARBA00004613"/>
    </source>
</evidence>
<dbReference type="InterPro" id="IPR037277">
    <property type="entry name" value="Granulin_sf"/>
</dbReference>
<reference evidence="7" key="1">
    <citation type="submission" date="2010-07" db="EMBL/GenBank/DDBJ databases">
        <title>Identification of Proteins Involved in Black Widow Spider Wrapping Silk Fibers.</title>
        <authorList>
            <person name="Nguyen A."/>
            <person name="Verduzco A."/>
            <person name="Vierra C."/>
        </authorList>
    </citation>
    <scope>NUCLEOTIDE SEQUENCE</scope>
</reference>
<comment type="similarity">
    <text evidence="2">Belongs to the granulin family.</text>
</comment>
<name>E7D1P8_LATHE</name>
<sequence>MNLFLASLLFAAVSTAFGTCPPDFCTDDQTCCDGPSQGSYGCCLFPNAVCCSDGLHCCPQNMICNLAEQRCEQNNSTLGRIIINKKPDPPAVKAEAAVLQAANRVDVIYCPGGYYYCQDGATCCPMVTGQYSCCPYPSAMCCADMVHCCPYGTHCDPTSRYCLRGHGGYHALFRKPAFPMK</sequence>
<dbReference type="AlphaFoldDB" id="E7D1P8"/>
<keyword evidence="5" id="KW-0732">Signal</keyword>
<evidence type="ECO:0000313" key="7">
    <source>
        <dbReference type="EMBL" id="ADV40292.1"/>
    </source>
</evidence>
<keyword evidence="4" id="KW-1015">Disulfide bond</keyword>
<dbReference type="InterPro" id="IPR039036">
    <property type="entry name" value="Granulin_fam"/>
</dbReference>
<evidence type="ECO:0000259" key="6">
    <source>
        <dbReference type="PROSITE" id="PS00799"/>
    </source>
</evidence>
<keyword evidence="3" id="KW-0964">Secreted</keyword>
<comment type="subcellular location">
    <subcellularLocation>
        <location evidence="1">Secreted</location>
    </subcellularLocation>
</comment>
<dbReference type="PANTHER" id="PTHR12274">
    <property type="entry name" value="GRANULIN"/>
    <property type="match status" value="1"/>
</dbReference>
<evidence type="ECO:0000256" key="5">
    <source>
        <dbReference type="SAM" id="SignalP"/>
    </source>
</evidence>